<sequence length="81" mass="9164">MFNIRNRQVSRNHQVYAKGRQGAEASDDSESRVNSQNLLAPSGARRLTLKDIKTKALATSLPKYMGESDKDMRPMVREVRS</sequence>
<accession>A0A1I7UET3</accession>
<feature type="compositionally biased region" description="Polar residues" evidence="1">
    <location>
        <begin position="1"/>
        <end position="13"/>
    </location>
</feature>
<evidence type="ECO:0000313" key="3">
    <source>
        <dbReference type="WBParaSite" id="Csp11.Scaffold629.g8594.t1"/>
    </source>
</evidence>
<organism evidence="2 3">
    <name type="scientific">Caenorhabditis tropicalis</name>
    <dbReference type="NCBI Taxonomy" id="1561998"/>
    <lineage>
        <taxon>Eukaryota</taxon>
        <taxon>Metazoa</taxon>
        <taxon>Ecdysozoa</taxon>
        <taxon>Nematoda</taxon>
        <taxon>Chromadorea</taxon>
        <taxon>Rhabditida</taxon>
        <taxon>Rhabditina</taxon>
        <taxon>Rhabditomorpha</taxon>
        <taxon>Rhabditoidea</taxon>
        <taxon>Rhabditidae</taxon>
        <taxon>Peloderinae</taxon>
        <taxon>Caenorhabditis</taxon>
    </lineage>
</organism>
<name>A0A1I7UET3_9PELO</name>
<dbReference type="AlphaFoldDB" id="A0A1I7UET3"/>
<keyword evidence="2" id="KW-1185">Reference proteome</keyword>
<dbReference type="Proteomes" id="UP000095282">
    <property type="component" value="Unplaced"/>
</dbReference>
<proteinExistence type="predicted"/>
<reference evidence="3" key="1">
    <citation type="submission" date="2016-11" db="UniProtKB">
        <authorList>
            <consortium name="WormBaseParasite"/>
        </authorList>
    </citation>
    <scope>IDENTIFICATION</scope>
</reference>
<evidence type="ECO:0000256" key="1">
    <source>
        <dbReference type="SAM" id="MobiDB-lite"/>
    </source>
</evidence>
<evidence type="ECO:0000313" key="2">
    <source>
        <dbReference type="Proteomes" id="UP000095282"/>
    </source>
</evidence>
<dbReference type="WBParaSite" id="Csp11.Scaffold629.g8594.t1">
    <property type="protein sequence ID" value="Csp11.Scaffold629.g8594.t1"/>
    <property type="gene ID" value="Csp11.Scaffold629.g8594"/>
</dbReference>
<feature type="region of interest" description="Disordered" evidence="1">
    <location>
        <begin position="1"/>
        <end position="39"/>
    </location>
</feature>
<protein>
    <submittedName>
        <fullName evidence="3">FHA domain-containing protein</fullName>
    </submittedName>
</protein>